<name>A0ABN9Z0G3_9LACO</name>
<keyword evidence="2" id="KW-1185">Reference proteome</keyword>
<accession>A0ABN9Z0G3</accession>
<sequence length="46" mass="5035">MILMLPIQRTKKNKLCGKSATADFLNAGGFAILISRENARKSLTGR</sequence>
<evidence type="ECO:0000313" key="2">
    <source>
        <dbReference type="Proteomes" id="UP001314261"/>
    </source>
</evidence>
<reference evidence="1 2" key="1">
    <citation type="submission" date="2023-10" db="EMBL/GenBank/DDBJ databases">
        <authorList>
            <person name="Botero Cardona J."/>
        </authorList>
    </citation>
    <scope>NUCLEOTIDE SEQUENCE [LARGE SCALE GENOMIC DNA]</scope>
    <source>
        <strain evidence="1 2">R-54839</strain>
    </source>
</reference>
<comment type="caution">
    <text evidence="1">The sequence shown here is derived from an EMBL/GenBank/DDBJ whole genome shotgun (WGS) entry which is preliminary data.</text>
</comment>
<dbReference type="EMBL" id="CAUZLR010000011">
    <property type="protein sequence ID" value="CAK1253189.1"/>
    <property type="molecule type" value="Genomic_DNA"/>
</dbReference>
<protein>
    <submittedName>
        <fullName evidence="1">Uncharacterized protein</fullName>
    </submittedName>
</protein>
<proteinExistence type="predicted"/>
<organism evidence="1 2">
    <name type="scientific">Fructobacillus fructosus</name>
    <dbReference type="NCBI Taxonomy" id="1631"/>
    <lineage>
        <taxon>Bacteria</taxon>
        <taxon>Bacillati</taxon>
        <taxon>Bacillota</taxon>
        <taxon>Bacilli</taxon>
        <taxon>Lactobacillales</taxon>
        <taxon>Lactobacillaceae</taxon>
        <taxon>Fructobacillus</taxon>
    </lineage>
</organism>
<gene>
    <name evidence="1" type="ORF">R54839_PPFHFPJH_01504</name>
</gene>
<dbReference type="Proteomes" id="UP001314261">
    <property type="component" value="Unassembled WGS sequence"/>
</dbReference>
<evidence type="ECO:0000313" key="1">
    <source>
        <dbReference type="EMBL" id="CAK1253189.1"/>
    </source>
</evidence>